<sequence length="405" mass="42730">MTTQTLRPAVPLIVLIIAGCLIAAIGNGVRTSFGLFTVPMTADLGLTREGWSMAMAIQNLAWGIAQPFAGAYADRVGTGRTIAIGAVIYALGVITMAFSPTASLLMVTAGIITGVGIAICSFSVVMAAFGRSVPAEKRSLIFGVATAASSFGQFAFAPISQGFISSFGWQSSLLYLGMALLLIIPLSFALRGRTENTTGHADLPFMQALARAWGHGSYRLLVIGFFVCGFHLAFINVHMPAYLVQCGLSPEVGSWTIAVIGLFNIVGSLLAGYLGGKLPKQMLLATIYFLRAVSIGLFLLIPVSEITAYAFAASMGLLWLSTVPLTAGLVSLFFGARYMGMLYGVAFFSHQLGSFVGVWLGGFAYDQTGSYSLVWYLGIVLGLASAALHIPINERSAPNFALKPA</sequence>
<feature type="transmembrane region" description="Helical" evidence="4">
    <location>
        <begin position="140"/>
        <end position="160"/>
    </location>
</feature>
<feature type="transmembrane region" description="Helical" evidence="4">
    <location>
        <begin position="255"/>
        <end position="275"/>
    </location>
</feature>
<dbReference type="Proteomes" id="UP001217476">
    <property type="component" value="Chromosome"/>
</dbReference>
<dbReference type="PROSITE" id="PS51257">
    <property type="entry name" value="PROKAR_LIPOPROTEIN"/>
    <property type="match status" value="1"/>
</dbReference>
<feature type="transmembrane region" description="Helical" evidence="4">
    <location>
        <begin position="341"/>
        <end position="361"/>
    </location>
</feature>
<evidence type="ECO:0000313" key="7">
    <source>
        <dbReference type="Proteomes" id="UP001217476"/>
    </source>
</evidence>
<dbReference type="InterPro" id="IPR020846">
    <property type="entry name" value="MFS_dom"/>
</dbReference>
<feature type="transmembrane region" description="Helical" evidence="4">
    <location>
        <begin position="104"/>
        <end position="128"/>
    </location>
</feature>
<dbReference type="AlphaFoldDB" id="A0AAJ5VWB0"/>
<feature type="transmembrane region" description="Helical" evidence="4">
    <location>
        <begin position="81"/>
        <end position="98"/>
    </location>
</feature>
<dbReference type="PANTHER" id="PTHR11360">
    <property type="entry name" value="MONOCARBOXYLATE TRANSPORTER"/>
    <property type="match status" value="1"/>
</dbReference>
<dbReference type="GO" id="GO:0022857">
    <property type="term" value="F:transmembrane transporter activity"/>
    <property type="evidence" value="ECO:0007669"/>
    <property type="project" value="InterPro"/>
</dbReference>
<dbReference type="CDD" id="cd17355">
    <property type="entry name" value="MFS_YcxA_like"/>
    <property type="match status" value="1"/>
</dbReference>
<feature type="transmembrane region" description="Helical" evidence="4">
    <location>
        <begin position="50"/>
        <end position="69"/>
    </location>
</feature>
<dbReference type="PANTHER" id="PTHR11360:SF284">
    <property type="entry name" value="EG:103B4.3 PROTEIN-RELATED"/>
    <property type="match status" value="1"/>
</dbReference>
<proteinExistence type="predicted"/>
<feature type="transmembrane region" description="Helical" evidence="4">
    <location>
        <begin position="309"/>
        <end position="334"/>
    </location>
</feature>
<evidence type="ECO:0000313" key="6">
    <source>
        <dbReference type="EMBL" id="WEK05592.1"/>
    </source>
</evidence>
<dbReference type="InterPro" id="IPR036259">
    <property type="entry name" value="MFS_trans_sf"/>
</dbReference>
<dbReference type="SUPFAM" id="SSF103473">
    <property type="entry name" value="MFS general substrate transporter"/>
    <property type="match status" value="1"/>
</dbReference>
<evidence type="ECO:0000256" key="3">
    <source>
        <dbReference type="ARBA" id="ARBA00023136"/>
    </source>
</evidence>
<reference evidence="6" key="1">
    <citation type="submission" date="2023-03" db="EMBL/GenBank/DDBJ databases">
        <title>Andean soil-derived lignocellulolytic bacterial consortium as a source of novel taxa and putative plastic-active enzymes.</title>
        <authorList>
            <person name="Diaz-Garcia L."/>
            <person name="Chuvochina M."/>
            <person name="Feuerriegel G."/>
            <person name="Bunk B."/>
            <person name="Sproer C."/>
            <person name="Streit W.R."/>
            <person name="Rodriguez L.M."/>
            <person name="Overmann J."/>
            <person name="Jimenez D.J."/>
        </authorList>
    </citation>
    <scope>NUCLEOTIDE SEQUENCE</scope>
    <source>
        <strain evidence="6">MAG 4196</strain>
    </source>
</reference>
<organism evidence="6 7">
    <name type="scientific">Candidatus Devosia phytovorans</name>
    <dbReference type="NCBI Taxonomy" id="3121372"/>
    <lineage>
        <taxon>Bacteria</taxon>
        <taxon>Pseudomonadati</taxon>
        <taxon>Pseudomonadota</taxon>
        <taxon>Alphaproteobacteria</taxon>
        <taxon>Hyphomicrobiales</taxon>
        <taxon>Devosiaceae</taxon>
        <taxon>Devosia</taxon>
    </lineage>
</organism>
<accession>A0AAJ5VWB0</accession>
<dbReference type="InterPro" id="IPR050327">
    <property type="entry name" value="Proton-linked_MCT"/>
</dbReference>
<keyword evidence="2 4" id="KW-1133">Transmembrane helix</keyword>
<feature type="transmembrane region" description="Helical" evidence="4">
    <location>
        <begin position="282"/>
        <end position="303"/>
    </location>
</feature>
<feature type="transmembrane region" description="Helical" evidence="4">
    <location>
        <begin position="172"/>
        <end position="190"/>
    </location>
</feature>
<evidence type="ECO:0000256" key="1">
    <source>
        <dbReference type="ARBA" id="ARBA00022692"/>
    </source>
</evidence>
<feature type="domain" description="Major facilitator superfamily (MFS) profile" evidence="5">
    <location>
        <begin position="12"/>
        <end position="396"/>
    </location>
</feature>
<protein>
    <submittedName>
        <fullName evidence="6">MFS transporter</fullName>
    </submittedName>
</protein>
<dbReference type="Pfam" id="PF07690">
    <property type="entry name" value="MFS_1"/>
    <property type="match status" value="1"/>
</dbReference>
<evidence type="ECO:0000256" key="2">
    <source>
        <dbReference type="ARBA" id="ARBA00022989"/>
    </source>
</evidence>
<evidence type="ECO:0000256" key="4">
    <source>
        <dbReference type="SAM" id="Phobius"/>
    </source>
</evidence>
<keyword evidence="3 4" id="KW-0472">Membrane</keyword>
<dbReference type="EMBL" id="CP119312">
    <property type="protein sequence ID" value="WEK05592.1"/>
    <property type="molecule type" value="Genomic_DNA"/>
</dbReference>
<keyword evidence="1 4" id="KW-0812">Transmembrane</keyword>
<name>A0AAJ5VWB0_9HYPH</name>
<feature type="transmembrane region" description="Helical" evidence="4">
    <location>
        <begin position="12"/>
        <end position="30"/>
    </location>
</feature>
<dbReference type="PROSITE" id="PS50850">
    <property type="entry name" value="MFS"/>
    <property type="match status" value="1"/>
</dbReference>
<feature type="transmembrane region" description="Helical" evidence="4">
    <location>
        <begin position="220"/>
        <end position="243"/>
    </location>
</feature>
<dbReference type="InterPro" id="IPR011701">
    <property type="entry name" value="MFS"/>
</dbReference>
<dbReference type="Gene3D" id="1.20.1250.20">
    <property type="entry name" value="MFS general substrate transporter like domains"/>
    <property type="match status" value="1"/>
</dbReference>
<gene>
    <name evidence="6" type="ORF">P0Y65_04875</name>
</gene>
<feature type="transmembrane region" description="Helical" evidence="4">
    <location>
        <begin position="373"/>
        <end position="392"/>
    </location>
</feature>
<evidence type="ECO:0000259" key="5">
    <source>
        <dbReference type="PROSITE" id="PS50850"/>
    </source>
</evidence>